<evidence type="ECO:0000259" key="12">
    <source>
        <dbReference type="PROSITE" id="PS50110"/>
    </source>
</evidence>
<feature type="modified residue" description="4-aspartylphosphate" evidence="10">
    <location>
        <position position="55"/>
    </location>
</feature>
<dbReference type="Pfam" id="PF00072">
    <property type="entry name" value="Response_reg"/>
    <property type="match status" value="1"/>
</dbReference>
<dbReference type="InterPro" id="IPR011006">
    <property type="entry name" value="CheY-like_superfamily"/>
</dbReference>
<dbReference type="GO" id="GO:0003700">
    <property type="term" value="F:DNA-binding transcription factor activity"/>
    <property type="evidence" value="ECO:0007669"/>
    <property type="project" value="InterPro"/>
</dbReference>
<dbReference type="InterPro" id="IPR001789">
    <property type="entry name" value="Sig_transdc_resp-reg_receiver"/>
</dbReference>
<comment type="function">
    <text evidence="9">May play the central regulatory role in sporulation. It may be an element of the effector pathway responsible for the activation of sporulation genes in response to nutritional stress. Spo0A may act in concert with spo0H (a sigma factor) to control the expression of some genes that are critical to the sporulation process.</text>
</comment>
<evidence type="ECO:0000256" key="2">
    <source>
        <dbReference type="ARBA" id="ARBA00018672"/>
    </source>
</evidence>
<protein>
    <recommendedName>
        <fullName evidence="2">Stage 0 sporulation protein A homolog</fullName>
    </recommendedName>
</protein>
<evidence type="ECO:0000256" key="7">
    <source>
        <dbReference type="ARBA" id="ARBA00023125"/>
    </source>
</evidence>
<dbReference type="SMART" id="SM00448">
    <property type="entry name" value="REC"/>
    <property type="match status" value="1"/>
</dbReference>
<keyword evidence="8" id="KW-0804">Transcription</keyword>
<keyword evidence="3" id="KW-0963">Cytoplasm</keyword>
<dbReference type="GO" id="GO:0000160">
    <property type="term" value="P:phosphorelay signal transduction system"/>
    <property type="evidence" value="ECO:0007669"/>
    <property type="project" value="UniProtKB-KW"/>
</dbReference>
<dbReference type="SUPFAM" id="SSF52172">
    <property type="entry name" value="CheY-like"/>
    <property type="match status" value="1"/>
</dbReference>
<dbReference type="GO" id="GO:0005737">
    <property type="term" value="C:cytoplasm"/>
    <property type="evidence" value="ECO:0007669"/>
    <property type="project" value="UniProtKB-SubCell"/>
</dbReference>
<dbReference type="CDD" id="cd17536">
    <property type="entry name" value="REC_YesN-like"/>
    <property type="match status" value="1"/>
</dbReference>
<evidence type="ECO:0000256" key="6">
    <source>
        <dbReference type="ARBA" id="ARBA00023015"/>
    </source>
</evidence>
<evidence type="ECO:0000256" key="9">
    <source>
        <dbReference type="ARBA" id="ARBA00024867"/>
    </source>
</evidence>
<dbReference type="Gene3D" id="1.10.10.60">
    <property type="entry name" value="Homeodomain-like"/>
    <property type="match status" value="2"/>
</dbReference>
<dbReference type="RefSeq" id="WP_055057831.1">
    <property type="nucleotide sequence ID" value="NZ_CYZP01000009.1"/>
</dbReference>
<evidence type="ECO:0000256" key="8">
    <source>
        <dbReference type="ARBA" id="ARBA00023163"/>
    </source>
</evidence>
<keyword evidence="7" id="KW-0238">DNA-binding</keyword>
<dbReference type="InterPro" id="IPR051552">
    <property type="entry name" value="HptR"/>
</dbReference>
<evidence type="ECO:0000259" key="11">
    <source>
        <dbReference type="PROSITE" id="PS01124"/>
    </source>
</evidence>
<evidence type="ECO:0000313" key="14">
    <source>
        <dbReference type="Proteomes" id="UP000095645"/>
    </source>
</evidence>
<dbReference type="InterPro" id="IPR018060">
    <property type="entry name" value="HTH_AraC"/>
</dbReference>
<keyword evidence="6" id="KW-0805">Transcription regulation</keyword>
<dbReference type="Gene3D" id="3.40.50.2300">
    <property type="match status" value="1"/>
</dbReference>
<sequence>MELQVMILDDEYIILDGLCSFPWSDYGYRISATARNGLEGLEKLEQAKPDLILTDVKMPGMDGLDFAEKAHEIYPNAVIVILTGYDSFAYAQKAISIGVEEYLLKPVDYDELKAMAARIAGEIHARKEKQQEIRDLKKYFNRSVPQLRSKFAGNLLYGRIQGKGVVKEQAESLNLTIEKYIVCVGRKVVGENKIHTGDKWIEEFACINIFEEIFNDFGIHVLSDYNTATAEYNFILLFEKEEENAVCMEKALQACSKIQVEVERYLKAHMNFGLSDVEVDEYQANAQYRKAQTACRQCVYLGTNIILRYEDLQYEKQTDFVITSGEKTHFMMTLFQDSFEKAEDELHQIFRNAPEDVSPVKFAAMDLLLGCMKFPYICAVDSEIHNKNWNLSVLQDGIKRICQCENTEEVLNCLLNLFGTLIKQNTEGTDERNRKLVQSVLSYIEKNYSGDLSMDDLTEKFHVSRTYISRLLKKYAGKSFLEYLTDVRFQQVEKLIADNKYKQYEIAEMVGYKDFGYYIKVFKKRYGITPNEFRKYI</sequence>
<keyword evidence="4 10" id="KW-0597">Phosphoprotein</keyword>
<keyword evidence="5" id="KW-0902">Two-component regulatory system</keyword>
<evidence type="ECO:0000256" key="4">
    <source>
        <dbReference type="ARBA" id="ARBA00022553"/>
    </source>
</evidence>
<gene>
    <name evidence="13" type="ORF">ERS852476_01381</name>
</gene>
<name>A0A174APH6_9FIRM</name>
<feature type="domain" description="Response regulatory" evidence="12">
    <location>
        <begin position="4"/>
        <end position="120"/>
    </location>
</feature>
<dbReference type="AlphaFoldDB" id="A0A174APH6"/>
<evidence type="ECO:0000256" key="3">
    <source>
        <dbReference type="ARBA" id="ARBA00022490"/>
    </source>
</evidence>
<evidence type="ECO:0000256" key="10">
    <source>
        <dbReference type="PROSITE-ProRule" id="PRU00169"/>
    </source>
</evidence>
<dbReference type="Pfam" id="PF12833">
    <property type="entry name" value="HTH_18"/>
    <property type="match status" value="1"/>
</dbReference>
<organism evidence="13 14">
    <name type="scientific">Blautia obeum</name>
    <dbReference type="NCBI Taxonomy" id="40520"/>
    <lineage>
        <taxon>Bacteria</taxon>
        <taxon>Bacillati</taxon>
        <taxon>Bacillota</taxon>
        <taxon>Clostridia</taxon>
        <taxon>Lachnospirales</taxon>
        <taxon>Lachnospiraceae</taxon>
        <taxon>Blautia</taxon>
    </lineage>
</organism>
<dbReference type="InterPro" id="IPR009057">
    <property type="entry name" value="Homeodomain-like_sf"/>
</dbReference>
<feature type="domain" description="HTH araC/xylS-type" evidence="11">
    <location>
        <begin position="438"/>
        <end position="536"/>
    </location>
</feature>
<dbReference type="GO" id="GO:0043565">
    <property type="term" value="F:sequence-specific DNA binding"/>
    <property type="evidence" value="ECO:0007669"/>
    <property type="project" value="InterPro"/>
</dbReference>
<evidence type="ECO:0000256" key="1">
    <source>
        <dbReference type="ARBA" id="ARBA00004496"/>
    </source>
</evidence>
<dbReference type="SUPFAM" id="SSF46689">
    <property type="entry name" value="Homeodomain-like"/>
    <property type="match status" value="2"/>
</dbReference>
<proteinExistence type="predicted"/>
<comment type="subcellular location">
    <subcellularLocation>
        <location evidence="1">Cytoplasm</location>
    </subcellularLocation>
</comment>
<accession>A0A174APH6</accession>
<evidence type="ECO:0000313" key="13">
    <source>
        <dbReference type="EMBL" id="CUN90143.1"/>
    </source>
</evidence>
<evidence type="ECO:0000256" key="5">
    <source>
        <dbReference type="ARBA" id="ARBA00023012"/>
    </source>
</evidence>
<reference evidence="13 14" key="1">
    <citation type="submission" date="2015-09" db="EMBL/GenBank/DDBJ databases">
        <authorList>
            <consortium name="Pathogen Informatics"/>
        </authorList>
    </citation>
    <scope>NUCLEOTIDE SEQUENCE [LARGE SCALE GENOMIC DNA]</scope>
    <source>
        <strain evidence="13 14">2789STDY5834861</strain>
    </source>
</reference>
<dbReference type="SMART" id="SM00342">
    <property type="entry name" value="HTH_ARAC"/>
    <property type="match status" value="1"/>
</dbReference>
<dbReference type="PROSITE" id="PS01124">
    <property type="entry name" value="HTH_ARAC_FAMILY_2"/>
    <property type="match status" value="1"/>
</dbReference>
<dbReference type="PANTHER" id="PTHR42713:SF3">
    <property type="entry name" value="TRANSCRIPTIONAL REGULATORY PROTEIN HPTR"/>
    <property type="match status" value="1"/>
</dbReference>
<dbReference type="PROSITE" id="PS50110">
    <property type="entry name" value="RESPONSE_REGULATORY"/>
    <property type="match status" value="1"/>
</dbReference>
<dbReference type="EMBL" id="CYZP01000009">
    <property type="protein sequence ID" value="CUN90143.1"/>
    <property type="molecule type" value="Genomic_DNA"/>
</dbReference>
<dbReference type="Proteomes" id="UP000095645">
    <property type="component" value="Unassembled WGS sequence"/>
</dbReference>
<dbReference type="PANTHER" id="PTHR42713">
    <property type="entry name" value="HISTIDINE KINASE-RELATED"/>
    <property type="match status" value="1"/>
</dbReference>